<feature type="region of interest" description="Disordered" evidence="1">
    <location>
        <begin position="1"/>
        <end position="52"/>
    </location>
</feature>
<dbReference type="Proteomes" id="UP000234275">
    <property type="component" value="Unassembled WGS sequence"/>
</dbReference>
<feature type="compositionally biased region" description="Basic and acidic residues" evidence="1">
    <location>
        <begin position="27"/>
        <end position="40"/>
    </location>
</feature>
<dbReference type="RefSeq" id="XP_024702136.1">
    <property type="nucleotide sequence ID" value="XM_024842877.1"/>
</dbReference>
<name>A0A2I2G1T3_9EURO</name>
<evidence type="ECO:0000313" key="2">
    <source>
        <dbReference type="EMBL" id="PLB46834.1"/>
    </source>
</evidence>
<keyword evidence="3" id="KW-1185">Reference proteome</keyword>
<organism evidence="2 3">
    <name type="scientific">Aspergillus steynii IBT 23096</name>
    <dbReference type="NCBI Taxonomy" id="1392250"/>
    <lineage>
        <taxon>Eukaryota</taxon>
        <taxon>Fungi</taxon>
        <taxon>Dikarya</taxon>
        <taxon>Ascomycota</taxon>
        <taxon>Pezizomycotina</taxon>
        <taxon>Eurotiomycetes</taxon>
        <taxon>Eurotiomycetidae</taxon>
        <taxon>Eurotiales</taxon>
        <taxon>Aspergillaceae</taxon>
        <taxon>Aspergillus</taxon>
        <taxon>Aspergillus subgen. Circumdati</taxon>
    </lineage>
</organism>
<dbReference type="VEuPathDB" id="FungiDB:P170DRAFT_224553"/>
<dbReference type="GeneID" id="36550576"/>
<gene>
    <name evidence="2" type="ORF">P170DRAFT_224553</name>
</gene>
<evidence type="ECO:0000313" key="3">
    <source>
        <dbReference type="Proteomes" id="UP000234275"/>
    </source>
</evidence>
<reference evidence="2 3" key="1">
    <citation type="submission" date="2016-12" db="EMBL/GenBank/DDBJ databases">
        <title>The genomes of Aspergillus section Nigri reveals drivers in fungal speciation.</title>
        <authorList>
            <consortium name="DOE Joint Genome Institute"/>
            <person name="Vesth T.C."/>
            <person name="Nybo J."/>
            <person name="Theobald S."/>
            <person name="Brandl J."/>
            <person name="Frisvad J.C."/>
            <person name="Nielsen K.F."/>
            <person name="Lyhne E.K."/>
            <person name="Kogle M.E."/>
            <person name="Kuo A."/>
            <person name="Riley R."/>
            <person name="Clum A."/>
            <person name="Nolan M."/>
            <person name="Lipzen A."/>
            <person name="Salamov A."/>
            <person name="Henrissat B."/>
            <person name="Wiebenga A."/>
            <person name="De Vries R.P."/>
            <person name="Grigoriev I.V."/>
            <person name="Mortensen U.H."/>
            <person name="Andersen M.R."/>
            <person name="Baker S.E."/>
        </authorList>
    </citation>
    <scope>NUCLEOTIDE SEQUENCE [LARGE SCALE GENOMIC DNA]</scope>
    <source>
        <strain evidence="2 3">IBT 23096</strain>
    </source>
</reference>
<protein>
    <submittedName>
        <fullName evidence="2">Uncharacterized protein</fullName>
    </submittedName>
</protein>
<dbReference type="AlphaFoldDB" id="A0A2I2G1T3"/>
<comment type="caution">
    <text evidence="2">The sequence shown here is derived from an EMBL/GenBank/DDBJ whole genome shotgun (WGS) entry which is preliminary data.</text>
</comment>
<accession>A0A2I2G1T3</accession>
<proteinExistence type="predicted"/>
<sequence length="156" mass="17397">MQQVARKSPGGKSRMMINGQHSQGKAVEGKQKDRTEEAKRTGSPAQQREGEQPAVIGWWLQRGGETRFLARCVCPVMGKVQRRINGEKVPGRSGVLVGWLRCGMDAWAVTALRDRRTKPRGKKEIIEIKINRASHTSGHTATLGTGTRIKVEQRMR</sequence>
<evidence type="ECO:0000256" key="1">
    <source>
        <dbReference type="SAM" id="MobiDB-lite"/>
    </source>
</evidence>
<dbReference type="EMBL" id="MSFO01000006">
    <property type="protein sequence ID" value="PLB46834.1"/>
    <property type="molecule type" value="Genomic_DNA"/>
</dbReference>